<keyword evidence="5" id="KW-1185">Reference proteome</keyword>
<feature type="region of interest" description="Disordered" evidence="1">
    <location>
        <begin position="273"/>
        <end position="373"/>
    </location>
</feature>
<reference evidence="4 5" key="1">
    <citation type="submission" date="2024-01" db="EMBL/GenBank/DDBJ databases">
        <title>novel species in genus Adlercreutzia.</title>
        <authorList>
            <person name="Liu X."/>
        </authorList>
    </citation>
    <scope>NUCLEOTIDE SEQUENCE [LARGE SCALE GENOMIC DNA]</scope>
    <source>
        <strain evidence="4 5">R22</strain>
    </source>
</reference>
<accession>A0ABU6IVF4</accession>
<sequence>MAGITRFTNTQKSLFAKAVAAVVTVLLAASFLNLATLSSAALADETQAGQPEAIEQPTMEAPEDPEVGANVFVYLKLEGKALEAANASGLGVNKDGWFTVGVIALDGLEKANLLAQGACEDVALYQDGIAAALKNIAYYPGAEILSLSAAEWTTLKVDSGASSYDVKGNAWHLDGALSDQLVSFEIRYIDADGNALEVGDVDVEGGKMGTRTILAALGSQMAAADQVVDIEGYVYSESLTEKQNGGLSVEVTGAPIARSAAAGMTLVYEKVAASPNPTPDDEGNGDDPMVVPDVPGNGEQGEGPGVGEAGEGGAAKPTPPSGSKPSAPNVNFTMPKNPQRSQGSAQGNAAATAPRDGFAAGERTTVSPSKVSEAIPESRALVAEPMMAAAAEPFVVGEVAIADDATPMVARSSAVIPEEEVPLGAFDAPVDPAPWVAGLGAIGTALWGVVAVRRRLVMAQKLAAFEGQVLGNVAPEADASVAPNAQQTF</sequence>
<gene>
    <name evidence="4" type="ORF">VJ920_00620</name>
</gene>
<feature type="compositionally biased region" description="Gly residues" evidence="1">
    <location>
        <begin position="298"/>
        <end position="313"/>
    </location>
</feature>
<proteinExistence type="predicted"/>
<feature type="signal peptide" evidence="3">
    <location>
        <begin position="1"/>
        <end position="43"/>
    </location>
</feature>
<comment type="caution">
    <text evidence="4">The sequence shown here is derived from an EMBL/GenBank/DDBJ whole genome shotgun (WGS) entry which is preliminary data.</text>
</comment>
<dbReference type="EMBL" id="JAYMFH010000001">
    <property type="protein sequence ID" value="MEC4293811.1"/>
    <property type="molecule type" value="Genomic_DNA"/>
</dbReference>
<evidence type="ECO:0000313" key="4">
    <source>
        <dbReference type="EMBL" id="MEC4293811.1"/>
    </source>
</evidence>
<evidence type="ECO:0000256" key="1">
    <source>
        <dbReference type="SAM" id="MobiDB-lite"/>
    </source>
</evidence>
<keyword evidence="2" id="KW-1133">Transmembrane helix</keyword>
<keyword evidence="3" id="KW-0732">Signal</keyword>
<evidence type="ECO:0000256" key="3">
    <source>
        <dbReference type="SAM" id="SignalP"/>
    </source>
</evidence>
<feature type="transmembrane region" description="Helical" evidence="2">
    <location>
        <begin position="433"/>
        <end position="452"/>
    </location>
</feature>
<protein>
    <submittedName>
        <fullName evidence="4">Uncharacterized protein</fullName>
    </submittedName>
</protein>
<organism evidence="4 5">
    <name type="scientific">Adlercreutzia shanghongiae</name>
    <dbReference type="NCBI Taxonomy" id="3111773"/>
    <lineage>
        <taxon>Bacteria</taxon>
        <taxon>Bacillati</taxon>
        <taxon>Actinomycetota</taxon>
        <taxon>Coriobacteriia</taxon>
        <taxon>Eggerthellales</taxon>
        <taxon>Eggerthellaceae</taxon>
        <taxon>Adlercreutzia</taxon>
    </lineage>
</organism>
<evidence type="ECO:0000256" key="2">
    <source>
        <dbReference type="SAM" id="Phobius"/>
    </source>
</evidence>
<keyword evidence="2" id="KW-0472">Membrane</keyword>
<dbReference type="RefSeq" id="WP_326438296.1">
    <property type="nucleotide sequence ID" value="NZ_JAYMFH010000001.1"/>
</dbReference>
<keyword evidence="2" id="KW-0812">Transmembrane</keyword>
<name>A0ABU6IVF4_9ACTN</name>
<feature type="compositionally biased region" description="Polar residues" evidence="1">
    <location>
        <begin position="323"/>
        <end position="349"/>
    </location>
</feature>
<evidence type="ECO:0000313" key="5">
    <source>
        <dbReference type="Proteomes" id="UP001343724"/>
    </source>
</evidence>
<dbReference type="Proteomes" id="UP001343724">
    <property type="component" value="Unassembled WGS sequence"/>
</dbReference>
<feature type="chain" id="PRO_5047023758" evidence="3">
    <location>
        <begin position="44"/>
        <end position="489"/>
    </location>
</feature>